<feature type="non-terminal residue" evidence="1">
    <location>
        <position position="1"/>
    </location>
</feature>
<name>A0AAV5VHA6_9BILA</name>
<accession>A0AAV5VHA6</accession>
<protein>
    <submittedName>
        <fullName evidence="1">Uncharacterized protein</fullName>
    </submittedName>
</protein>
<organism evidence="1 2">
    <name type="scientific">Pristionchus fissidentatus</name>
    <dbReference type="NCBI Taxonomy" id="1538716"/>
    <lineage>
        <taxon>Eukaryota</taxon>
        <taxon>Metazoa</taxon>
        <taxon>Ecdysozoa</taxon>
        <taxon>Nematoda</taxon>
        <taxon>Chromadorea</taxon>
        <taxon>Rhabditida</taxon>
        <taxon>Rhabditina</taxon>
        <taxon>Diplogasteromorpha</taxon>
        <taxon>Diplogasteroidea</taxon>
        <taxon>Neodiplogasteridae</taxon>
        <taxon>Pristionchus</taxon>
    </lineage>
</organism>
<keyword evidence="2" id="KW-1185">Reference proteome</keyword>
<comment type="caution">
    <text evidence="1">The sequence shown here is derived from an EMBL/GenBank/DDBJ whole genome shotgun (WGS) entry which is preliminary data.</text>
</comment>
<gene>
    <name evidence="1" type="ORF">PFISCL1PPCAC_9116</name>
</gene>
<reference evidence="1" key="1">
    <citation type="submission" date="2023-10" db="EMBL/GenBank/DDBJ databases">
        <title>Genome assembly of Pristionchus species.</title>
        <authorList>
            <person name="Yoshida K."/>
            <person name="Sommer R.J."/>
        </authorList>
    </citation>
    <scope>NUCLEOTIDE SEQUENCE</scope>
    <source>
        <strain evidence="1">RS5133</strain>
    </source>
</reference>
<proteinExistence type="predicted"/>
<evidence type="ECO:0000313" key="2">
    <source>
        <dbReference type="Proteomes" id="UP001432322"/>
    </source>
</evidence>
<dbReference type="Proteomes" id="UP001432322">
    <property type="component" value="Unassembled WGS sequence"/>
</dbReference>
<dbReference type="EMBL" id="BTSY01000003">
    <property type="protein sequence ID" value="GMT17819.1"/>
    <property type="molecule type" value="Genomic_DNA"/>
</dbReference>
<feature type="non-terminal residue" evidence="1">
    <location>
        <position position="150"/>
    </location>
</feature>
<sequence>SLIDIHGGSAIWSIRVVRGCGENCRKHTFPVHVGHTEEAEAVHHHLMSTYYQRQIQCFHGRLQNVLTKVFAHSTDGVVLESEKSTHGISPQQIAREFISGGIDEWFFYLEYVVETLQFRRDSSMHTENARACNTRKRKVRERLVEHVEHV</sequence>
<dbReference type="AlphaFoldDB" id="A0AAV5VHA6"/>
<evidence type="ECO:0000313" key="1">
    <source>
        <dbReference type="EMBL" id="GMT17819.1"/>
    </source>
</evidence>